<sequence>MAGLKIENITKRFGETDVLKGVSLDIADGEFLSLVGPSGCGKSTLLRIIAGLEEQSSGEIYIGGAPVAGRRAADRNLSMVFQSYALYPHLSVAENIAVPLKMRRLSPLQRLPVLGRFMPGMRHQAAEIGTEITHAAKMLEIAHLLDRKPGQLSGGQRQRVALGRALVRDPTAFLLDEPLSNLDAKLRVQTRAEIAQLHRRLEATFIYVTHDQVEAMTMSDRIAVMMGGRILQCAAPDVVYDDPDTIEVAEFIGSPKINIVPVEVAETGEICLLDRKLDLLAQGRGKGVMSLGLRPEALRLAGEDAPIKGHVVHSENLGAELFVQIDAAGLGHPLTFRAAPRDRQALALGAPVGLAFDAAQALLFGADGLRVRDVRHHLPTQAEVA</sequence>
<evidence type="ECO:0000256" key="6">
    <source>
        <dbReference type="ARBA" id="ARBA00022967"/>
    </source>
</evidence>
<dbReference type="GO" id="GO:0005524">
    <property type="term" value="F:ATP binding"/>
    <property type="evidence" value="ECO:0007669"/>
    <property type="project" value="UniProtKB-KW"/>
</dbReference>
<dbReference type="PROSITE" id="PS50893">
    <property type="entry name" value="ABC_TRANSPORTER_2"/>
    <property type="match status" value="1"/>
</dbReference>
<protein>
    <submittedName>
        <fullName evidence="9">ABC transporter ATP-binding protein</fullName>
    </submittedName>
</protein>
<keyword evidence="4" id="KW-0547">Nucleotide-binding</keyword>
<evidence type="ECO:0000256" key="2">
    <source>
        <dbReference type="ARBA" id="ARBA00022448"/>
    </source>
</evidence>
<dbReference type="OrthoDB" id="9802264at2"/>
<dbReference type="PANTHER" id="PTHR43875:SF15">
    <property type="entry name" value="TREHALOSE IMPORT ATP-BINDING PROTEIN SUGC"/>
    <property type="match status" value="1"/>
</dbReference>
<dbReference type="STRING" id="1461693.ATO10_10115"/>
<dbReference type="InterPro" id="IPR013611">
    <property type="entry name" value="Transp-assoc_OB_typ2"/>
</dbReference>
<keyword evidence="2" id="KW-0813">Transport</keyword>
<dbReference type="CDD" id="cd03301">
    <property type="entry name" value="ABC_MalK_N"/>
    <property type="match status" value="1"/>
</dbReference>
<comment type="caution">
    <text evidence="9">The sequence shown here is derived from an EMBL/GenBank/DDBJ whole genome shotgun (WGS) entry which is preliminary data.</text>
</comment>
<dbReference type="Gene3D" id="2.40.50.140">
    <property type="entry name" value="Nucleic acid-binding proteins"/>
    <property type="match status" value="1"/>
</dbReference>
<dbReference type="EMBL" id="AQQY01000006">
    <property type="protein sequence ID" value="KCV81692.1"/>
    <property type="molecule type" value="Genomic_DNA"/>
</dbReference>
<comment type="similarity">
    <text evidence="1">Belongs to the ABC transporter superfamily.</text>
</comment>
<keyword evidence="6" id="KW-1278">Translocase</keyword>
<evidence type="ECO:0000256" key="5">
    <source>
        <dbReference type="ARBA" id="ARBA00022840"/>
    </source>
</evidence>
<keyword evidence="5 9" id="KW-0067">ATP-binding</keyword>
<evidence type="ECO:0000313" key="10">
    <source>
        <dbReference type="Proteomes" id="UP000024836"/>
    </source>
</evidence>
<dbReference type="InterPro" id="IPR003439">
    <property type="entry name" value="ABC_transporter-like_ATP-bd"/>
</dbReference>
<dbReference type="GO" id="GO:0140359">
    <property type="term" value="F:ABC-type transporter activity"/>
    <property type="evidence" value="ECO:0007669"/>
    <property type="project" value="InterPro"/>
</dbReference>
<dbReference type="PATRIC" id="fig|1461693.3.peg.2047"/>
<keyword evidence="7" id="KW-0472">Membrane</keyword>
<accession>A0A058ZKI3</accession>
<dbReference type="SMART" id="SM00382">
    <property type="entry name" value="AAA"/>
    <property type="match status" value="1"/>
</dbReference>
<dbReference type="InterPro" id="IPR027417">
    <property type="entry name" value="P-loop_NTPase"/>
</dbReference>
<dbReference type="Pfam" id="PF08402">
    <property type="entry name" value="TOBE_2"/>
    <property type="match status" value="1"/>
</dbReference>
<proteinExistence type="inferred from homology"/>
<dbReference type="Gene3D" id="3.40.50.300">
    <property type="entry name" value="P-loop containing nucleotide triphosphate hydrolases"/>
    <property type="match status" value="1"/>
</dbReference>
<dbReference type="Proteomes" id="UP000024836">
    <property type="component" value="Unassembled WGS sequence"/>
</dbReference>
<dbReference type="InterPro" id="IPR047641">
    <property type="entry name" value="ABC_transpr_MalK/UgpC-like"/>
</dbReference>
<dbReference type="Gene3D" id="2.40.50.100">
    <property type="match status" value="1"/>
</dbReference>
<dbReference type="GO" id="GO:0008643">
    <property type="term" value="P:carbohydrate transport"/>
    <property type="evidence" value="ECO:0007669"/>
    <property type="project" value="InterPro"/>
</dbReference>
<evidence type="ECO:0000256" key="3">
    <source>
        <dbReference type="ARBA" id="ARBA00022475"/>
    </source>
</evidence>
<dbReference type="RefSeq" id="WP_035251130.1">
    <property type="nucleotide sequence ID" value="NZ_AQQY01000006.1"/>
</dbReference>
<organism evidence="9 10">
    <name type="scientific">Actibacterium atlanticum</name>
    <dbReference type="NCBI Taxonomy" id="1461693"/>
    <lineage>
        <taxon>Bacteria</taxon>
        <taxon>Pseudomonadati</taxon>
        <taxon>Pseudomonadota</taxon>
        <taxon>Alphaproteobacteria</taxon>
        <taxon>Rhodobacterales</taxon>
        <taxon>Roseobacteraceae</taxon>
        <taxon>Actibacterium</taxon>
    </lineage>
</organism>
<dbReference type="InterPro" id="IPR008995">
    <property type="entry name" value="Mo/tungstate-bd_C_term_dom"/>
</dbReference>
<evidence type="ECO:0000256" key="1">
    <source>
        <dbReference type="ARBA" id="ARBA00005417"/>
    </source>
</evidence>
<keyword evidence="3" id="KW-1003">Cell membrane</keyword>
<dbReference type="eggNOG" id="COG3842">
    <property type="taxonomic scope" value="Bacteria"/>
</dbReference>
<dbReference type="AlphaFoldDB" id="A0A058ZKI3"/>
<dbReference type="GO" id="GO:0055052">
    <property type="term" value="C:ATP-binding cassette (ABC) transporter complex, substrate-binding subunit-containing"/>
    <property type="evidence" value="ECO:0007669"/>
    <property type="project" value="TreeGrafter"/>
</dbReference>
<evidence type="ECO:0000259" key="8">
    <source>
        <dbReference type="PROSITE" id="PS50893"/>
    </source>
</evidence>
<dbReference type="GO" id="GO:0016887">
    <property type="term" value="F:ATP hydrolysis activity"/>
    <property type="evidence" value="ECO:0007669"/>
    <property type="project" value="InterPro"/>
</dbReference>
<dbReference type="PANTHER" id="PTHR43875">
    <property type="entry name" value="MALTODEXTRIN IMPORT ATP-BINDING PROTEIN MSMX"/>
    <property type="match status" value="1"/>
</dbReference>
<evidence type="ECO:0000313" key="9">
    <source>
        <dbReference type="EMBL" id="KCV81692.1"/>
    </source>
</evidence>
<evidence type="ECO:0000256" key="7">
    <source>
        <dbReference type="ARBA" id="ARBA00023136"/>
    </source>
</evidence>
<dbReference type="InterPro" id="IPR012340">
    <property type="entry name" value="NA-bd_OB-fold"/>
</dbReference>
<dbReference type="InterPro" id="IPR017871">
    <property type="entry name" value="ABC_transporter-like_CS"/>
</dbReference>
<evidence type="ECO:0000256" key="4">
    <source>
        <dbReference type="ARBA" id="ARBA00022741"/>
    </source>
</evidence>
<dbReference type="SUPFAM" id="SSF50331">
    <property type="entry name" value="MOP-like"/>
    <property type="match status" value="1"/>
</dbReference>
<dbReference type="Pfam" id="PF00005">
    <property type="entry name" value="ABC_tran"/>
    <property type="match status" value="1"/>
</dbReference>
<name>A0A058ZKI3_9RHOB</name>
<feature type="domain" description="ABC transporter" evidence="8">
    <location>
        <begin position="4"/>
        <end position="252"/>
    </location>
</feature>
<reference evidence="9 10" key="1">
    <citation type="submission" date="2013-04" db="EMBL/GenBank/DDBJ databases">
        <title>Shimia sp. 22II-S11-Z10 Genome Sequencing.</title>
        <authorList>
            <person name="Lai Q."/>
            <person name="Li G."/>
            <person name="Shao Z."/>
        </authorList>
    </citation>
    <scope>NUCLEOTIDE SEQUENCE [LARGE SCALE GENOMIC DNA]</scope>
    <source>
        <strain evidence="10">22II-S11-Z10</strain>
    </source>
</reference>
<dbReference type="FunFam" id="3.40.50.300:FF:000042">
    <property type="entry name" value="Maltose/maltodextrin ABC transporter, ATP-binding protein"/>
    <property type="match status" value="1"/>
</dbReference>
<dbReference type="PROSITE" id="PS00211">
    <property type="entry name" value="ABC_TRANSPORTER_1"/>
    <property type="match status" value="1"/>
</dbReference>
<keyword evidence="10" id="KW-1185">Reference proteome</keyword>
<dbReference type="InterPro" id="IPR003593">
    <property type="entry name" value="AAA+_ATPase"/>
</dbReference>
<dbReference type="InterPro" id="IPR015855">
    <property type="entry name" value="ABC_transpr_MalK-like"/>
</dbReference>
<gene>
    <name evidence="9" type="ORF">ATO10_10115</name>
</gene>
<dbReference type="SUPFAM" id="SSF52540">
    <property type="entry name" value="P-loop containing nucleoside triphosphate hydrolases"/>
    <property type="match status" value="1"/>
</dbReference>